<gene>
    <name evidence="3" type="ORF">DU504_04770</name>
</gene>
<feature type="domain" description="DUF4397" evidence="2">
    <location>
        <begin position="187"/>
        <end position="253"/>
    </location>
</feature>
<dbReference type="InterPro" id="IPR025510">
    <property type="entry name" value="DUF4397"/>
</dbReference>
<feature type="region of interest" description="Disordered" evidence="1">
    <location>
        <begin position="482"/>
        <end position="511"/>
    </location>
</feature>
<dbReference type="EMBL" id="QPHM01000001">
    <property type="protein sequence ID" value="RCU46674.1"/>
    <property type="molecule type" value="Genomic_DNA"/>
</dbReference>
<dbReference type="AlphaFoldDB" id="A0A368NAW0"/>
<dbReference type="Pfam" id="PF14344">
    <property type="entry name" value="DUF4397"/>
    <property type="match status" value="3"/>
</dbReference>
<dbReference type="RefSeq" id="WP_114448228.1">
    <property type="nucleotide sequence ID" value="NZ_QPHM01000001.1"/>
</dbReference>
<evidence type="ECO:0000256" key="1">
    <source>
        <dbReference type="SAM" id="MobiDB-lite"/>
    </source>
</evidence>
<dbReference type="Proteomes" id="UP000252189">
    <property type="component" value="Unassembled WGS sequence"/>
</dbReference>
<dbReference type="InterPro" id="IPR006311">
    <property type="entry name" value="TAT_signal"/>
</dbReference>
<name>A0A368NAW0_9EURY</name>
<comment type="caution">
    <text evidence="3">The sequence shown here is derived from an EMBL/GenBank/DDBJ whole genome shotgun (WGS) entry which is preliminary data.</text>
</comment>
<keyword evidence="4" id="KW-1185">Reference proteome</keyword>
<evidence type="ECO:0000313" key="3">
    <source>
        <dbReference type="EMBL" id="RCU46674.1"/>
    </source>
</evidence>
<feature type="domain" description="DUF4397" evidence="2">
    <location>
        <begin position="66"/>
        <end position="186"/>
    </location>
</feature>
<feature type="region of interest" description="Disordered" evidence="1">
    <location>
        <begin position="27"/>
        <end position="66"/>
    </location>
</feature>
<evidence type="ECO:0000259" key="2">
    <source>
        <dbReference type="Pfam" id="PF14344"/>
    </source>
</evidence>
<sequence>MTDSADTTRRHVLLGLGTAVTAGLAGCGGQGGDATSTPTATATETETETATEAPTETPTETPSGSANLRVAHVSPNAPNVDVYADGSAVLEDVAFGAVSDYLEVPAGDRQVRITPAGQSGTTVFEGAVPVEDGGEYTVAAIGEVGDMAEQPFEPLVLEDDNSDPGDDMARVRLVHASPDAPAVDVTLASNGDALFDGVAFGGSGYVTVPAGDYTLQVRGDTESNDGDVVAEFDVSVAGGEVYTAFAAGYLSPDDDPADTPFDLIVASDTGGGMMEAPEPANLRVAHVSPNAPNVDVYADGSAVLEDVAFGAVSDYLEVPAGDRQVRITPAGDAETTVFEGAVPVEAGTDYTVAATGEVGDMAEQPFEPLVLTDDNSDPGDDMARVRLVHASPDAPAVDVTLASNGDALFDGVAYGESGSVTVPAGDYTLQVRGDTESNDGDVVAEFDVSVAGGGVYTGFAAGYLSPDDDPADTPFDLIVAQDSGGSMGGMDGSSGNETSMAVDAPRAHFGR</sequence>
<accession>A0A368NAW0</accession>
<dbReference type="OrthoDB" id="187327at2157"/>
<dbReference type="PROSITE" id="PS51318">
    <property type="entry name" value="TAT"/>
    <property type="match status" value="1"/>
</dbReference>
<organism evidence="3 4">
    <name type="scientific">Haloplanus salinus</name>
    <dbReference type="NCBI Taxonomy" id="1126245"/>
    <lineage>
        <taxon>Archaea</taxon>
        <taxon>Methanobacteriati</taxon>
        <taxon>Methanobacteriota</taxon>
        <taxon>Stenosarchaea group</taxon>
        <taxon>Halobacteria</taxon>
        <taxon>Halobacteriales</taxon>
        <taxon>Haloferacaceae</taxon>
        <taxon>Haloplanus</taxon>
    </lineage>
</organism>
<protein>
    <submittedName>
        <fullName evidence="3">DUF4397 domain-containing protein</fullName>
    </submittedName>
</protein>
<feature type="compositionally biased region" description="Low complexity" evidence="1">
    <location>
        <begin position="33"/>
        <end position="62"/>
    </location>
</feature>
<reference evidence="3 4" key="1">
    <citation type="submission" date="2018-07" db="EMBL/GenBank/DDBJ databases">
        <title>Genome sequences of Haloplanus salinus JCM 18368T.</title>
        <authorList>
            <person name="Kim Y.B."/>
            <person name="Roh S.W."/>
        </authorList>
    </citation>
    <scope>NUCLEOTIDE SEQUENCE [LARGE SCALE GENOMIC DNA]</scope>
    <source>
        <strain evidence="3 4">JCM 18368</strain>
    </source>
</reference>
<evidence type="ECO:0000313" key="4">
    <source>
        <dbReference type="Proteomes" id="UP000252189"/>
    </source>
</evidence>
<feature type="domain" description="DUF4397" evidence="2">
    <location>
        <begin position="280"/>
        <end position="400"/>
    </location>
</feature>
<proteinExistence type="predicted"/>